<accession>A0A3M6VMR1</accession>
<comment type="caution">
    <text evidence="2">The sequence shown here is derived from an EMBL/GenBank/DDBJ whole genome shotgun (WGS) entry which is preliminary data.</text>
</comment>
<organism evidence="2 3">
    <name type="scientific">Peronospora effusa</name>
    <dbReference type="NCBI Taxonomy" id="542832"/>
    <lineage>
        <taxon>Eukaryota</taxon>
        <taxon>Sar</taxon>
        <taxon>Stramenopiles</taxon>
        <taxon>Oomycota</taxon>
        <taxon>Peronosporomycetes</taxon>
        <taxon>Peronosporales</taxon>
        <taxon>Peronosporaceae</taxon>
        <taxon>Peronospora</taxon>
    </lineage>
</organism>
<dbReference type="InterPro" id="IPR029063">
    <property type="entry name" value="SAM-dependent_MTases_sf"/>
</dbReference>
<evidence type="ECO:0000256" key="1">
    <source>
        <dbReference type="SAM" id="MobiDB-lite"/>
    </source>
</evidence>
<evidence type="ECO:0000313" key="2">
    <source>
        <dbReference type="EMBL" id="RMX68215.1"/>
    </source>
</evidence>
<dbReference type="EMBL" id="QLLG01000094">
    <property type="protein sequence ID" value="RMX68215.1"/>
    <property type="molecule type" value="Genomic_DNA"/>
</dbReference>
<dbReference type="AlphaFoldDB" id="A0A3M6VMR1"/>
<feature type="compositionally biased region" description="Basic and acidic residues" evidence="1">
    <location>
        <begin position="22"/>
        <end position="38"/>
    </location>
</feature>
<keyword evidence="3" id="KW-1185">Reference proteome</keyword>
<dbReference type="VEuPathDB" id="FungiDB:DD237_003973"/>
<dbReference type="Gene3D" id="3.40.50.150">
    <property type="entry name" value="Vaccinia Virus protein VP39"/>
    <property type="match status" value="1"/>
</dbReference>
<reference evidence="2 3" key="1">
    <citation type="submission" date="2018-06" db="EMBL/GenBank/DDBJ databases">
        <title>Comparative genomics of downy mildews reveals potential adaptations to biotrophy.</title>
        <authorList>
            <person name="Fletcher K."/>
            <person name="Klosterman S.J."/>
            <person name="Derevnina L."/>
            <person name="Martin F."/>
            <person name="Koike S."/>
            <person name="Reyes Chin-Wo S."/>
            <person name="Mou B."/>
            <person name="Michelmore R."/>
        </authorList>
    </citation>
    <scope>NUCLEOTIDE SEQUENCE [LARGE SCALE GENOMIC DNA]</scope>
    <source>
        <strain evidence="2 3">R14</strain>
    </source>
</reference>
<dbReference type="Proteomes" id="UP000282087">
    <property type="component" value="Unassembled WGS sequence"/>
</dbReference>
<evidence type="ECO:0000313" key="3">
    <source>
        <dbReference type="Proteomes" id="UP000282087"/>
    </source>
</evidence>
<sequence length="104" mass="12004">MVPWNLDKRFATSFEKSSTNVKSERNGKSDDTYKDPIDVRNGIIGDDTDDKPSTKVQERVVVQRYCHMFKQGELESLVELSGIAKVETSYYDESNWAVVLRRVR</sequence>
<proteinExistence type="predicted"/>
<gene>
    <name evidence="2" type="ORF">DD238_006539</name>
</gene>
<protein>
    <submittedName>
        <fullName evidence="2">Uncharacterized protein</fullName>
    </submittedName>
</protein>
<feature type="region of interest" description="Disordered" evidence="1">
    <location>
        <begin position="17"/>
        <end position="55"/>
    </location>
</feature>
<name>A0A3M6VMR1_9STRA</name>